<dbReference type="EMBL" id="AQHR01000110">
    <property type="protein sequence ID" value="EON75272.1"/>
    <property type="molecule type" value="Genomic_DNA"/>
</dbReference>
<evidence type="ECO:0000313" key="3">
    <source>
        <dbReference type="Proteomes" id="UP000013909"/>
    </source>
</evidence>
<keyword evidence="1" id="KW-0472">Membrane</keyword>
<sequence>MDFLHIIPLVLGLIYFSIFFGILYLVYKWVNTFIALRREQNELLREIIRKMGELR</sequence>
<keyword evidence="1" id="KW-0812">Transmembrane</keyword>
<protein>
    <recommendedName>
        <fullName evidence="4">DUF4083 domain-containing protein</fullName>
    </recommendedName>
</protein>
<dbReference type="RefSeq" id="WP_010856556.1">
    <property type="nucleotide sequence ID" value="NZ_AQHR01000110.1"/>
</dbReference>
<gene>
    <name evidence="2" type="ORF">ADIS_4443</name>
</gene>
<accession>R7ZMG5</accession>
<reference evidence="2 3" key="1">
    <citation type="submission" date="2013-02" db="EMBL/GenBank/DDBJ databases">
        <title>A novel strain isolated from Lonar lake, Maharashtra, India.</title>
        <authorList>
            <person name="Singh A."/>
        </authorList>
    </citation>
    <scope>NUCLEOTIDE SEQUENCE [LARGE SCALE GENOMIC DNA]</scope>
    <source>
        <strain evidence="2 3">AK24</strain>
    </source>
</reference>
<evidence type="ECO:0000256" key="1">
    <source>
        <dbReference type="SAM" id="Phobius"/>
    </source>
</evidence>
<dbReference type="AlphaFoldDB" id="R7ZMG5"/>
<name>R7ZMG5_9BACT</name>
<evidence type="ECO:0000313" key="2">
    <source>
        <dbReference type="EMBL" id="EON75272.1"/>
    </source>
</evidence>
<keyword evidence="1" id="KW-1133">Transmembrane helix</keyword>
<proteinExistence type="predicted"/>
<evidence type="ECO:0008006" key="4">
    <source>
        <dbReference type="Google" id="ProtNLM"/>
    </source>
</evidence>
<organism evidence="2 3">
    <name type="scientific">Lunatimonas lonarensis</name>
    <dbReference type="NCBI Taxonomy" id="1232681"/>
    <lineage>
        <taxon>Bacteria</taxon>
        <taxon>Pseudomonadati</taxon>
        <taxon>Bacteroidota</taxon>
        <taxon>Cytophagia</taxon>
        <taxon>Cytophagales</taxon>
        <taxon>Cyclobacteriaceae</taxon>
    </lineage>
</organism>
<comment type="caution">
    <text evidence="2">The sequence shown here is derived from an EMBL/GenBank/DDBJ whole genome shotgun (WGS) entry which is preliminary data.</text>
</comment>
<keyword evidence="3" id="KW-1185">Reference proteome</keyword>
<dbReference type="Proteomes" id="UP000013909">
    <property type="component" value="Unassembled WGS sequence"/>
</dbReference>
<feature type="transmembrane region" description="Helical" evidence="1">
    <location>
        <begin position="6"/>
        <end position="27"/>
    </location>
</feature>